<evidence type="ECO:0000313" key="1">
    <source>
        <dbReference type="EMBL" id="KGH10451.1"/>
    </source>
</evidence>
<organism evidence="1 2">
    <name type="scientific">Comamonas thiooxydans</name>
    <dbReference type="NCBI Taxonomy" id="363952"/>
    <lineage>
        <taxon>Bacteria</taxon>
        <taxon>Pseudomonadati</taxon>
        <taxon>Pseudomonadota</taxon>
        <taxon>Betaproteobacteria</taxon>
        <taxon>Burkholderiales</taxon>
        <taxon>Comamonadaceae</taxon>
        <taxon>Comamonas</taxon>
    </lineage>
</organism>
<accession>A0A0E3BZE1</accession>
<evidence type="ECO:0000313" key="2">
    <source>
        <dbReference type="Proteomes" id="UP000029549"/>
    </source>
</evidence>
<name>A0A0E3BZE1_9BURK</name>
<reference evidence="1 2" key="1">
    <citation type="submission" date="2013-09" db="EMBL/GenBank/DDBJ databases">
        <title>High correlation between genotypes and phenotypes of environmental bacteria Comamonas testosteroni strains.</title>
        <authorList>
            <person name="Liu L."/>
            <person name="Zhu W."/>
            <person name="Xia X."/>
            <person name="Xu B."/>
            <person name="Luo M."/>
            <person name="Wang G."/>
        </authorList>
    </citation>
    <scope>NUCLEOTIDE SEQUENCE [LARGE SCALE GENOMIC DNA]</scope>
    <source>
        <strain evidence="1 2">DF2</strain>
    </source>
</reference>
<dbReference type="Proteomes" id="UP000029549">
    <property type="component" value="Unassembled WGS sequence"/>
</dbReference>
<protein>
    <submittedName>
        <fullName evidence="1">Uncharacterized protein</fullName>
    </submittedName>
</protein>
<dbReference type="EMBL" id="AWTP01000115">
    <property type="protein sequence ID" value="KGH10451.1"/>
    <property type="molecule type" value="Genomic_DNA"/>
</dbReference>
<gene>
    <name evidence="1" type="ORF">P608_15205</name>
</gene>
<sequence>MGCDELVHESRGGRPFSGGLTPPIHEMRKYKDTDIEWLTDWVSRPQNGGGWTEGLPEDDMRGAMKLSLMALSMVAALLLATRGCAGLKSYWYEGYLPQAIETEELLFVEDSGGFREGCGAAIYKMNGLSLERIRTNGLDALRDAKQARRHKAREYSDWKETPYIEPKDEIVRNGWLTGMNEGCSDIPSEMARDINEALGEPGSFYATGHESGLIVIPKRGWIIFSHFG</sequence>
<dbReference type="AlphaFoldDB" id="A0A0E3BZE1"/>
<keyword evidence="2" id="KW-1185">Reference proteome</keyword>
<proteinExistence type="predicted"/>
<comment type="caution">
    <text evidence="1">The sequence shown here is derived from an EMBL/GenBank/DDBJ whole genome shotgun (WGS) entry which is preliminary data.</text>
</comment>